<dbReference type="AlphaFoldDB" id="A0A926E9Z7"/>
<evidence type="ECO:0000313" key="4">
    <source>
        <dbReference type="EMBL" id="MBC8570052.1"/>
    </source>
</evidence>
<dbReference type="InterPro" id="IPR001638">
    <property type="entry name" value="Solute-binding_3/MltF_N"/>
</dbReference>
<dbReference type="PANTHER" id="PTHR35936">
    <property type="entry name" value="MEMBRANE-BOUND LYTIC MUREIN TRANSGLYCOSYLASE F"/>
    <property type="match status" value="1"/>
</dbReference>
<evidence type="ECO:0000259" key="3">
    <source>
        <dbReference type="SMART" id="SM00062"/>
    </source>
</evidence>
<reference evidence="4" key="1">
    <citation type="submission" date="2020-08" db="EMBL/GenBank/DDBJ databases">
        <title>Genome public.</title>
        <authorList>
            <person name="Liu C."/>
            <person name="Sun Q."/>
        </authorList>
    </citation>
    <scope>NUCLEOTIDE SEQUENCE</scope>
    <source>
        <strain evidence="4">NSJ-54</strain>
    </source>
</reference>
<name>A0A926E9Z7_9FIRM</name>
<accession>A0A926E9Z7</accession>
<evidence type="ECO:0000313" key="5">
    <source>
        <dbReference type="Proteomes" id="UP000660861"/>
    </source>
</evidence>
<dbReference type="Pfam" id="PF00497">
    <property type="entry name" value="SBP_bac_3"/>
    <property type="match status" value="1"/>
</dbReference>
<feature type="signal peptide" evidence="2">
    <location>
        <begin position="1"/>
        <end position="18"/>
    </location>
</feature>
<protein>
    <submittedName>
        <fullName evidence="4">Transporter substrate-binding domain-containing protein</fullName>
    </submittedName>
</protein>
<evidence type="ECO:0000256" key="1">
    <source>
        <dbReference type="ARBA" id="ARBA00022729"/>
    </source>
</evidence>
<dbReference type="PROSITE" id="PS51257">
    <property type="entry name" value="PROKAR_LIPOPROTEIN"/>
    <property type="match status" value="1"/>
</dbReference>
<comment type="caution">
    <text evidence="4">The sequence shown here is derived from an EMBL/GenBank/DDBJ whole genome shotgun (WGS) entry which is preliminary data.</text>
</comment>
<dbReference type="Proteomes" id="UP000660861">
    <property type="component" value="Unassembled WGS sequence"/>
</dbReference>
<feature type="domain" description="Solute-binding protein family 3/N-terminal" evidence="3">
    <location>
        <begin position="34"/>
        <end position="252"/>
    </location>
</feature>
<dbReference type="EMBL" id="JACRTC010000002">
    <property type="protein sequence ID" value="MBC8570052.1"/>
    <property type="molecule type" value="Genomic_DNA"/>
</dbReference>
<dbReference type="SUPFAM" id="SSF53850">
    <property type="entry name" value="Periplasmic binding protein-like II"/>
    <property type="match status" value="1"/>
</dbReference>
<organism evidence="4 5">
    <name type="scientific">Zongyangia hominis</name>
    <dbReference type="NCBI Taxonomy" id="2763677"/>
    <lineage>
        <taxon>Bacteria</taxon>
        <taxon>Bacillati</taxon>
        <taxon>Bacillota</taxon>
        <taxon>Clostridia</taxon>
        <taxon>Eubacteriales</taxon>
        <taxon>Oscillospiraceae</taxon>
        <taxon>Zongyangia</taxon>
    </lineage>
</organism>
<dbReference type="PANTHER" id="PTHR35936:SF17">
    <property type="entry name" value="ARGININE-BINDING EXTRACELLULAR PROTEIN ARTP"/>
    <property type="match status" value="1"/>
</dbReference>
<proteinExistence type="predicted"/>
<keyword evidence="5" id="KW-1185">Reference proteome</keyword>
<sequence>MKKFVAILLATLMVVSLAGCKKTPTLEQVKKDGELVMLTNAAFPPFEYVENNEFVGVDVDIANEIAKDLGVKVKVVNMDFDGIVDAVKSGKGSFGAAGITIKPDRLDKVDFSIEYVKSSQYLIIKKGSGVTADQIPNLTIGVQAGTTGEFFCVDDNAMAEDQVKKYKTALEAANDLKNGRLDGVIVDQLPAESIVAKNSDLELIPEALTEESYAIAVQKGNTTLLDAINTTLQRLMDEGKIDEYVLKHMGAAA</sequence>
<evidence type="ECO:0000256" key="2">
    <source>
        <dbReference type="SAM" id="SignalP"/>
    </source>
</evidence>
<feature type="chain" id="PRO_5039368413" evidence="2">
    <location>
        <begin position="19"/>
        <end position="253"/>
    </location>
</feature>
<dbReference type="SMART" id="SM00062">
    <property type="entry name" value="PBPb"/>
    <property type="match status" value="1"/>
</dbReference>
<dbReference type="RefSeq" id="WP_262397147.1">
    <property type="nucleotide sequence ID" value="NZ_JACRTC010000002.1"/>
</dbReference>
<gene>
    <name evidence="4" type="ORF">H8709_04335</name>
</gene>
<dbReference type="Gene3D" id="3.40.190.10">
    <property type="entry name" value="Periplasmic binding protein-like II"/>
    <property type="match status" value="2"/>
</dbReference>
<keyword evidence="1 2" id="KW-0732">Signal</keyword>